<keyword evidence="2" id="KW-0808">Transferase</keyword>
<dbReference type="OrthoDB" id="1821130at2"/>
<dbReference type="Proteomes" id="UP000315017">
    <property type="component" value="Chromosome"/>
</dbReference>
<keyword evidence="3" id="KW-1185">Reference proteome</keyword>
<sequence length="145" mass="16058">MPSKSSSQPSYNLSELLAVDYDLVMTLWNSAPGVRASEPRAEFARILLRNPGLSTVARVGNELAGAVLCCHDGRRGYLYHLAVAEKFRRQGIARALVDRSLSGLQKVGISRCTIFLVADNAQGKTFWQELGWFERTDLIAFAKDL</sequence>
<dbReference type="KEGG" id="aagg:ETAA8_21100"/>
<dbReference type="Pfam" id="PF00583">
    <property type="entry name" value="Acetyltransf_1"/>
    <property type="match status" value="1"/>
</dbReference>
<dbReference type="GO" id="GO:0016747">
    <property type="term" value="F:acyltransferase activity, transferring groups other than amino-acyl groups"/>
    <property type="evidence" value="ECO:0007669"/>
    <property type="project" value="InterPro"/>
</dbReference>
<organism evidence="2 3">
    <name type="scientific">Anatilimnocola aggregata</name>
    <dbReference type="NCBI Taxonomy" id="2528021"/>
    <lineage>
        <taxon>Bacteria</taxon>
        <taxon>Pseudomonadati</taxon>
        <taxon>Planctomycetota</taxon>
        <taxon>Planctomycetia</taxon>
        <taxon>Pirellulales</taxon>
        <taxon>Pirellulaceae</taxon>
        <taxon>Anatilimnocola</taxon>
    </lineage>
</organism>
<dbReference type="CDD" id="cd04301">
    <property type="entry name" value="NAT_SF"/>
    <property type="match status" value="1"/>
</dbReference>
<dbReference type="PROSITE" id="PS51186">
    <property type="entry name" value="GNAT"/>
    <property type="match status" value="1"/>
</dbReference>
<dbReference type="EMBL" id="CP036274">
    <property type="protein sequence ID" value="QDU27026.1"/>
    <property type="molecule type" value="Genomic_DNA"/>
</dbReference>
<dbReference type="AlphaFoldDB" id="A0A517Y9W7"/>
<dbReference type="Gene3D" id="3.40.630.30">
    <property type="match status" value="1"/>
</dbReference>
<gene>
    <name evidence="2" type="primary">ypeA</name>
    <name evidence="2" type="ORF">ETAA8_21100</name>
</gene>
<dbReference type="EC" id="2.3.1.-" evidence="2"/>
<name>A0A517Y9W7_9BACT</name>
<keyword evidence="2" id="KW-0012">Acyltransferase</keyword>
<proteinExistence type="predicted"/>
<dbReference type="SUPFAM" id="SSF55729">
    <property type="entry name" value="Acyl-CoA N-acyltransferases (Nat)"/>
    <property type="match status" value="1"/>
</dbReference>
<dbReference type="RefSeq" id="WP_145087904.1">
    <property type="nucleotide sequence ID" value="NZ_CP036274.1"/>
</dbReference>
<protein>
    <submittedName>
        <fullName evidence="2">Acetyltransferase YpeA</fullName>
        <ecNumber evidence="2">2.3.1.-</ecNumber>
    </submittedName>
</protein>
<evidence type="ECO:0000313" key="3">
    <source>
        <dbReference type="Proteomes" id="UP000315017"/>
    </source>
</evidence>
<dbReference type="InterPro" id="IPR000182">
    <property type="entry name" value="GNAT_dom"/>
</dbReference>
<reference evidence="2 3" key="1">
    <citation type="submission" date="2019-02" db="EMBL/GenBank/DDBJ databases">
        <title>Deep-cultivation of Planctomycetes and their phenomic and genomic characterization uncovers novel biology.</title>
        <authorList>
            <person name="Wiegand S."/>
            <person name="Jogler M."/>
            <person name="Boedeker C."/>
            <person name="Pinto D."/>
            <person name="Vollmers J."/>
            <person name="Rivas-Marin E."/>
            <person name="Kohn T."/>
            <person name="Peeters S.H."/>
            <person name="Heuer A."/>
            <person name="Rast P."/>
            <person name="Oberbeckmann S."/>
            <person name="Bunk B."/>
            <person name="Jeske O."/>
            <person name="Meyerdierks A."/>
            <person name="Storesund J.E."/>
            <person name="Kallscheuer N."/>
            <person name="Luecker S."/>
            <person name="Lage O.M."/>
            <person name="Pohl T."/>
            <person name="Merkel B.J."/>
            <person name="Hornburger P."/>
            <person name="Mueller R.-W."/>
            <person name="Bruemmer F."/>
            <person name="Labrenz M."/>
            <person name="Spormann A.M."/>
            <person name="Op den Camp H."/>
            <person name="Overmann J."/>
            <person name="Amann R."/>
            <person name="Jetten M.S.M."/>
            <person name="Mascher T."/>
            <person name="Medema M.H."/>
            <person name="Devos D.P."/>
            <person name="Kaster A.-K."/>
            <person name="Ovreas L."/>
            <person name="Rohde M."/>
            <person name="Galperin M.Y."/>
            <person name="Jogler C."/>
        </authorList>
    </citation>
    <scope>NUCLEOTIDE SEQUENCE [LARGE SCALE GENOMIC DNA]</scope>
    <source>
        <strain evidence="2 3">ETA_A8</strain>
    </source>
</reference>
<evidence type="ECO:0000313" key="2">
    <source>
        <dbReference type="EMBL" id="QDU27026.1"/>
    </source>
</evidence>
<dbReference type="InterPro" id="IPR016181">
    <property type="entry name" value="Acyl_CoA_acyltransferase"/>
</dbReference>
<evidence type="ECO:0000259" key="1">
    <source>
        <dbReference type="PROSITE" id="PS51186"/>
    </source>
</evidence>
<feature type="domain" description="N-acetyltransferase" evidence="1">
    <location>
        <begin position="11"/>
        <end position="145"/>
    </location>
</feature>
<accession>A0A517Y9W7</accession>